<evidence type="ECO:0000313" key="7">
    <source>
        <dbReference type="EMBL" id="WVZ67369.1"/>
    </source>
</evidence>
<dbReference type="InterPro" id="IPR018247">
    <property type="entry name" value="EF_Hand_1_Ca_BS"/>
</dbReference>
<proteinExistence type="predicted"/>
<evidence type="ECO:0000259" key="6">
    <source>
        <dbReference type="PROSITE" id="PS50222"/>
    </source>
</evidence>
<dbReference type="PANTHER" id="PTHR10891">
    <property type="entry name" value="EF-HAND CALCIUM-BINDING DOMAIN CONTAINING PROTEIN"/>
    <property type="match status" value="1"/>
</dbReference>
<dbReference type="PROSITE" id="PS00018">
    <property type="entry name" value="EF_HAND_1"/>
    <property type="match status" value="3"/>
</dbReference>
<dbReference type="SMART" id="SM00054">
    <property type="entry name" value="EFh"/>
    <property type="match status" value="4"/>
</dbReference>
<dbReference type="Pfam" id="PF13499">
    <property type="entry name" value="EF-hand_7"/>
    <property type="match status" value="2"/>
</dbReference>
<accession>A0AAQ3T7E2</accession>
<name>A0AAQ3T7E2_PASNO</name>
<dbReference type="SUPFAM" id="SSF47473">
    <property type="entry name" value="EF-hand"/>
    <property type="match status" value="1"/>
</dbReference>
<dbReference type="GO" id="GO:0005509">
    <property type="term" value="F:calcium ion binding"/>
    <property type="evidence" value="ECO:0007669"/>
    <property type="project" value="InterPro"/>
</dbReference>
<feature type="domain" description="EF-hand" evidence="6">
    <location>
        <begin position="17"/>
        <end position="39"/>
    </location>
</feature>
<evidence type="ECO:0000256" key="4">
    <source>
        <dbReference type="ARBA" id="ARBA00022837"/>
    </source>
</evidence>
<dbReference type="CDD" id="cd00051">
    <property type="entry name" value="EFh"/>
    <property type="match status" value="1"/>
</dbReference>
<evidence type="ECO:0000313" key="8">
    <source>
        <dbReference type="Proteomes" id="UP001341281"/>
    </source>
</evidence>
<dbReference type="InterPro" id="IPR002048">
    <property type="entry name" value="EF_hand_dom"/>
</dbReference>
<dbReference type="AlphaFoldDB" id="A0AAQ3T7E2"/>
<keyword evidence="4" id="KW-0106">Calcium</keyword>
<evidence type="ECO:0000256" key="2">
    <source>
        <dbReference type="ARBA" id="ARBA00022723"/>
    </source>
</evidence>
<reference evidence="7 8" key="1">
    <citation type="submission" date="2024-02" db="EMBL/GenBank/DDBJ databases">
        <title>High-quality chromosome-scale genome assembly of Pensacola bahiagrass (Paspalum notatum Flugge var. saurae).</title>
        <authorList>
            <person name="Vega J.M."/>
            <person name="Podio M."/>
            <person name="Orjuela J."/>
            <person name="Siena L.A."/>
            <person name="Pessino S.C."/>
            <person name="Combes M.C."/>
            <person name="Mariac C."/>
            <person name="Albertini E."/>
            <person name="Pupilli F."/>
            <person name="Ortiz J.P.A."/>
            <person name="Leblanc O."/>
        </authorList>
    </citation>
    <scope>NUCLEOTIDE SEQUENCE [LARGE SCALE GENOMIC DNA]</scope>
    <source>
        <strain evidence="7">R1</strain>
        <tissue evidence="7">Leaf</tissue>
    </source>
</reference>
<feature type="domain" description="EF-hand" evidence="6">
    <location>
        <begin position="127"/>
        <end position="159"/>
    </location>
</feature>
<dbReference type="Proteomes" id="UP001341281">
    <property type="component" value="Chromosome 04"/>
</dbReference>
<evidence type="ECO:0000256" key="5">
    <source>
        <dbReference type="SAM" id="MobiDB-lite"/>
    </source>
</evidence>
<keyword evidence="8" id="KW-1185">Reference proteome</keyword>
<organism evidence="7 8">
    <name type="scientific">Paspalum notatum var. saurae</name>
    <dbReference type="NCBI Taxonomy" id="547442"/>
    <lineage>
        <taxon>Eukaryota</taxon>
        <taxon>Viridiplantae</taxon>
        <taxon>Streptophyta</taxon>
        <taxon>Embryophyta</taxon>
        <taxon>Tracheophyta</taxon>
        <taxon>Spermatophyta</taxon>
        <taxon>Magnoliopsida</taxon>
        <taxon>Liliopsida</taxon>
        <taxon>Poales</taxon>
        <taxon>Poaceae</taxon>
        <taxon>PACMAD clade</taxon>
        <taxon>Panicoideae</taxon>
        <taxon>Andropogonodae</taxon>
        <taxon>Paspaleae</taxon>
        <taxon>Paspalinae</taxon>
        <taxon>Paspalum</taxon>
    </lineage>
</organism>
<dbReference type="InterPro" id="IPR011992">
    <property type="entry name" value="EF-hand-dom_pair"/>
</dbReference>
<gene>
    <name evidence="7" type="ORF">U9M48_016456</name>
</gene>
<sequence length="159" mass="17488">MAGSDELRRVFASSLDDQDGDGRVSAAELRACMTKAAIGEDMSAEDVRAAVASSADADGDGMLDEEELARLVVEAAGQEYQEQEQEEEETCCSRWLREAFAMYEMEGRGCITPLSLKLMLRKLGAHRDIAECQAMICRFDLDGDGVLSFHEFKTMMLTG</sequence>
<evidence type="ECO:0000256" key="1">
    <source>
        <dbReference type="ARBA" id="ARBA00003291"/>
    </source>
</evidence>
<dbReference type="FunFam" id="1.10.238.10:FF:000292">
    <property type="entry name" value="Calcium-binding protein CML38"/>
    <property type="match status" value="1"/>
</dbReference>
<protein>
    <recommendedName>
        <fullName evidence="6">EF-hand domain-containing protein</fullName>
    </recommendedName>
</protein>
<dbReference type="PROSITE" id="PS50222">
    <property type="entry name" value="EF_HAND_2"/>
    <property type="match status" value="3"/>
</dbReference>
<feature type="region of interest" description="Disordered" evidence="5">
    <location>
        <begin position="1"/>
        <end position="21"/>
    </location>
</feature>
<evidence type="ECO:0000256" key="3">
    <source>
        <dbReference type="ARBA" id="ARBA00022737"/>
    </source>
</evidence>
<dbReference type="InterPro" id="IPR039647">
    <property type="entry name" value="EF_hand_pair_protein_CML-like"/>
</dbReference>
<keyword evidence="3" id="KW-0677">Repeat</keyword>
<feature type="domain" description="EF-hand" evidence="6">
    <location>
        <begin position="43"/>
        <end position="78"/>
    </location>
</feature>
<dbReference type="Gene3D" id="1.10.238.10">
    <property type="entry name" value="EF-hand"/>
    <property type="match status" value="2"/>
</dbReference>
<comment type="function">
    <text evidence="1">Potential calcium sensor.</text>
</comment>
<keyword evidence="2" id="KW-0479">Metal-binding</keyword>
<dbReference type="EMBL" id="CP144748">
    <property type="protein sequence ID" value="WVZ67369.1"/>
    <property type="molecule type" value="Genomic_DNA"/>
</dbReference>